<dbReference type="InterPro" id="IPR050314">
    <property type="entry name" value="Glycosyl_Hydrlase_18"/>
</dbReference>
<protein>
    <recommendedName>
        <fullName evidence="2">chitinase</fullName>
        <ecNumber evidence="2">3.2.1.14</ecNumber>
    </recommendedName>
</protein>
<dbReference type="InterPro" id="IPR017853">
    <property type="entry name" value="GH"/>
</dbReference>
<evidence type="ECO:0000256" key="1">
    <source>
        <dbReference type="ARBA" id="ARBA00000822"/>
    </source>
</evidence>
<dbReference type="SUPFAM" id="SSF51445">
    <property type="entry name" value="(Trans)glycosidases"/>
    <property type="match status" value="1"/>
</dbReference>
<sequence>MKKISLLVCLLLVLVAVPVQADPLDRGETVGSQYDGENLFVGYYESWSEPVVSDPEEAPLANLPSSHNVVMLAFVKPDIQYRGNHDLGGTGLQFSYDGKTLAEAIQLLKQRNPETKVIASVGGLNYTNWENINYSDMKRFVDDFDLDGIDLDYEPSTGFECTQTNGTVSCRSDQEYISLIDRVRDTFPQEQYLLAVTPWGVGAFGEGEWVDDFTFESSGSLINPMKQRGDKIDLINPMGYNSGKDFDPKRAADAFKHYYKGPVAMGAMVPPEDWGGHEWTPQKTREVAQYMSDNRYGGMMLWSLQRDRNKALTNAIVEGLGLDR</sequence>
<dbReference type="Pfam" id="PF00704">
    <property type="entry name" value="Glyco_hydro_18"/>
    <property type="match status" value="1"/>
</dbReference>
<dbReference type="EMBL" id="JAVDQG010000003">
    <property type="protein sequence ID" value="MDR6225723.1"/>
    <property type="molecule type" value="Genomic_DNA"/>
</dbReference>
<comment type="similarity">
    <text evidence="6">Belongs to the glycosyl hydrolase 18 family.</text>
</comment>
<feature type="chain" id="PRO_5047493753" description="chitinase" evidence="7">
    <location>
        <begin position="22"/>
        <end position="324"/>
    </location>
</feature>
<dbReference type="Proteomes" id="UP001185012">
    <property type="component" value="Unassembled WGS sequence"/>
</dbReference>
<evidence type="ECO:0000256" key="2">
    <source>
        <dbReference type="ARBA" id="ARBA00012729"/>
    </source>
</evidence>
<feature type="signal peptide" evidence="7">
    <location>
        <begin position="1"/>
        <end position="21"/>
    </location>
</feature>
<evidence type="ECO:0000313" key="9">
    <source>
        <dbReference type="EMBL" id="MDR6225723.1"/>
    </source>
</evidence>
<evidence type="ECO:0000256" key="4">
    <source>
        <dbReference type="ARBA" id="ARBA00023295"/>
    </source>
</evidence>
<comment type="catalytic activity">
    <reaction evidence="1">
        <text>Random endo-hydrolysis of N-acetyl-beta-D-glucosaminide (1-&gt;4)-beta-linkages in chitin and chitodextrins.</text>
        <dbReference type="EC" id="3.2.1.14"/>
    </reaction>
</comment>
<accession>A0ABU1IMU7</accession>
<name>A0ABU1IMU7_9BACL</name>
<dbReference type="EC" id="3.2.1.14" evidence="2"/>
<evidence type="ECO:0000256" key="6">
    <source>
        <dbReference type="RuleBase" id="RU004453"/>
    </source>
</evidence>
<dbReference type="PROSITE" id="PS51910">
    <property type="entry name" value="GH18_2"/>
    <property type="match status" value="1"/>
</dbReference>
<gene>
    <name evidence="9" type="ORF">JOE21_001721</name>
</gene>
<keyword evidence="3 5" id="KW-0378">Hydrolase</keyword>
<dbReference type="PROSITE" id="PS01095">
    <property type="entry name" value="GH18_1"/>
    <property type="match status" value="1"/>
</dbReference>
<dbReference type="SMART" id="SM00636">
    <property type="entry name" value="Glyco_18"/>
    <property type="match status" value="1"/>
</dbReference>
<dbReference type="InterPro" id="IPR001223">
    <property type="entry name" value="Glyco_hydro18_cat"/>
</dbReference>
<proteinExistence type="inferred from homology"/>
<evidence type="ECO:0000259" key="8">
    <source>
        <dbReference type="PROSITE" id="PS51910"/>
    </source>
</evidence>
<evidence type="ECO:0000256" key="5">
    <source>
        <dbReference type="RuleBase" id="RU000489"/>
    </source>
</evidence>
<dbReference type="CDD" id="cd00598">
    <property type="entry name" value="GH18_chitinase-like"/>
    <property type="match status" value="1"/>
</dbReference>
<keyword evidence="10" id="KW-1185">Reference proteome</keyword>
<dbReference type="Gene3D" id="3.20.20.80">
    <property type="entry name" value="Glycosidases"/>
    <property type="match status" value="1"/>
</dbReference>
<dbReference type="InterPro" id="IPR011583">
    <property type="entry name" value="Chitinase_II/V-like_cat"/>
</dbReference>
<organism evidence="9 10">
    <name type="scientific">Desmospora profundinema</name>
    <dbReference type="NCBI Taxonomy" id="1571184"/>
    <lineage>
        <taxon>Bacteria</taxon>
        <taxon>Bacillati</taxon>
        <taxon>Bacillota</taxon>
        <taxon>Bacilli</taxon>
        <taxon>Bacillales</taxon>
        <taxon>Thermoactinomycetaceae</taxon>
        <taxon>Desmospora</taxon>
    </lineage>
</organism>
<dbReference type="RefSeq" id="WP_309864747.1">
    <property type="nucleotide sequence ID" value="NZ_JAVDQG010000003.1"/>
</dbReference>
<comment type="caution">
    <text evidence="9">The sequence shown here is derived from an EMBL/GenBank/DDBJ whole genome shotgun (WGS) entry which is preliminary data.</text>
</comment>
<keyword evidence="7" id="KW-0732">Signal</keyword>
<dbReference type="PANTHER" id="PTHR11177:SF317">
    <property type="entry name" value="CHITINASE 12-RELATED"/>
    <property type="match status" value="1"/>
</dbReference>
<dbReference type="PANTHER" id="PTHR11177">
    <property type="entry name" value="CHITINASE"/>
    <property type="match status" value="1"/>
</dbReference>
<dbReference type="InterPro" id="IPR001579">
    <property type="entry name" value="Glyco_hydro_18_chit_AS"/>
</dbReference>
<keyword evidence="4 5" id="KW-0326">Glycosidase</keyword>
<evidence type="ECO:0000256" key="3">
    <source>
        <dbReference type="ARBA" id="ARBA00022801"/>
    </source>
</evidence>
<evidence type="ECO:0000256" key="7">
    <source>
        <dbReference type="SAM" id="SignalP"/>
    </source>
</evidence>
<feature type="domain" description="GH18" evidence="8">
    <location>
        <begin position="38"/>
        <end position="323"/>
    </location>
</feature>
<reference evidence="9 10" key="1">
    <citation type="submission" date="2023-07" db="EMBL/GenBank/DDBJ databases">
        <title>Genomic Encyclopedia of Type Strains, Phase IV (KMG-IV): sequencing the most valuable type-strain genomes for metagenomic binning, comparative biology and taxonomic classification.</title>
        <authorList>
            <person name="Goeker M."/>
        </authorList>
    </citation>
    <scope>NUCLEOTIDE SEQUENCE [LARGE SCALE GENOMIC DNA]</scope>
    <source>
        <strain evidence="9 10">DSM 45903</strain>
    </source>
</reference>
<evidence type="ECO:0000313" key="10">
    <source>
        <dbReference type="Proteomes" id="UP001185012"/>
    </source>
</evidence>